<dbReference type="Pfam" id="PF01551">
    <property type="entry name" value="Peptidase_M23"/>
    <property type="match status" value="1"/>
</dbReference>
<dbReference type="GO" id="GO:0004222">
    <property type="term" value="F:metalloendopeptidase activity"/>
    <property type="evidence" value="ECO:0007669"/>
    <property type="project" value="TreeGrafter"/>
</dbReference>
<dbReference type="InterPro" id="IPR050570">
    <property type="entry name" value="Cell_wall_metabolism_enzyme"/>
</dbReference>
<gene>
    <name evidence="4" type="primary">lytH</name>
    <name evidence="4" type="ORF">CNLFYP112_01514</name>
</gene>
<evidence type="ECO:0000259" key="3">
    <source>
        <dbReference type="Pfam" id="PF21640"/>
    </source>
</evidence>
<dbReference type="Gene3D" id="2.70.70.10">
    <property type="entry name" value="Glucose Permease (Domain IIA)"/>
    <property type="match status" value="1"/>
</dbReference>
<dbReference type="InterPro" id="IPR048476">
    <property type="entry name" value="LytM_N"/>
</dbReference>
<evidence type="ECO:0000259" key="2">
    <source>
        <dbReference type="Pfam" id="PF01551"/>
    </source>
</evidence>
<proteinExistence type="predicted"/>
<keyword evidence="1" id="KW-0472">Membrane</keyword>
<dbReference type="AlphaFoldDB" id="A0A6N2SZ64"/>
<name>A0A6N2SZ64_9FIRM</name>
<dbReference type="InterPro" id="IPR011055">
    <property type="entry name" value="Dup_hybrid_motif"/>
</dbReference>
<protein>
    <submittedName>
        <fullName evidence="4">L-Ala--D-Glu endopeptidase</fullName>
        <ecNumber evidence="4">3.4.-.-</ecNumber>
    </submittedName>
</protein>
<feature type="domain" description="LytM N-terminal" evidence="3">
    <location>
        <begin position="33"/>
        <end position="118"/>
    </location>
</feature>
<keyword evidence="1" id="KW-0812">Transmembrane</keyword>
<evidence type="ECO:0000256" key="1">
    <source>
        <dbReference type="SAM" id="Phobius"/>
    </source>
</evidence>
<reference evidence="4" key="1">
    <citation type="submission" date="2019-11" db="EMBL/GenBank/DDBJ databases">
        <authorList>
            <person name="Feng L."/>
        </authorList>
    </citation>
    <scope>NUCLEOTIDE SEQUENCE</scope>
    <source>
        <strain evidence="4">CnexileLFYP112</strain>
    </source>
</reference>
<dbReference type="PANTHER" id="PTHR21666:SF268">
    <property type="entry name" value="PEPTIDASE M23 DOMAIN-CONTAINING PROTEIN"/>
    <property type="match status" value="1"/>
</dbReference>
<accession>A0A6N2SZ64</accession>
<dbReference type="SUPFAM" id="SSF51261">
    <property type="entry name" value="Duplicated hybrid motif"/>
    <property type="match status" value="1"/>
</dbReference>
<organism evidence="4">
    <name type="scientific">[Clostridium] nexile</name>
    <dbReference type="NCBI Taxonomy" id="29361"/>
    <lineage>
        <taxon>Bacteria</taxon>
        <taxon>Bacillati</taxon>
        <taxon>Bacillota</taxon>
        <taxon>Clostridia</taxon>
        <taxon>Lachnospirales</taxon>
        <taxon>Lachnospiraceae</taxon>
        <taxon>Tyzzerella</taxon>
    </lineage>
</organism>
<dbReference type="InterPro" id="IPR016047">
    <property type="entry name" value="M23ase_b-sheet_dom"/>
</dbReference>
<sequence>MKKRQAYQLLLFVLLFSFVTEIWIGRLLSISRMERLHENTVMKMEFRDQQLGEKMINSFCDGLSRGMQAGIYLLESKFGYQPFPYTYTEKTFCERKKTWEQKKVWNTYLKINQAIWDDVKYFPVPESTTDEDATVVFENGWMKERNYGGKRGHEGCDLMAKKDVPGYYPIVSMTDGVVQSKGWLPKGGYRIGILAPSGGYFYYAHLDSYADIKEGDRVKAGDVIGFMGDTGYGEEGTKGKFPVHLHVGIYVYPNGQEMSVNPYWVMRYLEQHKLKCAYSD</sequence>
<dbReference type="EMBL" id="CACRTG010000008">
    <property type="protein sequence ID" value="VYS97511.1"/>
    <property type="molecule type" value="Genomic_DNA"/>
</dbReference>
<feature type="domain" description="M23ase beta-sheet core" evidence="2">
    <location>
        <begin position="152"/>
        <end position="256"/>
    </location>
</feature>
<dbReference type="EC" id="3.4.-.-" evidence="4"/>
<keyword evidence="4" id="KW-0378">Hydrolase</keyword>
<dbReference type="PANTHER" id="PTHR21666">
    <property type="entry name" value="PEPTIDASE-RELATED"/>
    <property type="match status" value="1"/>
</dbReference>
<dbReference type="Pfam" id="PF21640">
    <property type="entry name" value="LytM_N"/>
    <property type="match status" value="1"/>
</dbReference>
<dbReference type="CDD" id="cd12797">
    <property type="entry name" value="M23_peptidase"/>
    <property type="match status" value="1"/>
</dbReference>
<feature type="transmembrane region" description="Helical" evidence="1">
    <location>
        <begin position="6"/>
        <end position="25"/>
    </location>
</feature>
<evidence type="ECO:0000313" key="4">
    <source>
        <dbReference type="EMBL" id="VYS97511.1"/>
    </source>
</evidence>
<keyword evidence="1" id="KW-1133">Transmembrane helix</keyword>